<name>A0A6A5UZ61_9PLEO</name>
<reference evidence="2" key="1">
    <citation type="journal article" date="2020" name="Stud. Mycol.">
        <title>101 Dothideomycetes genomes: a test case for predicting lifestyles and emergence of pathogens.</title>
        <authorList>
            <person name="Haridas S."/>
            <person name="Albert R."/>
            <person name="Binder M."/>
            <person name="Bloem J."/>
            <person name="Labutti K."/>
            <person name="Salamov A."/>
            <person name="Andreopoulos B."/>
            <person name="Baker S."/>
            <person name="Barry K."/>
            <person name="Bills G."/>
            <person name="Bluhm B."/>
            <person name="Cannon C."/>
            <person name="Castanera R."/>
            <person name="Culley D."/>
            <person name="Daum C."/>
            <person name="Ezra D."/>
            <person name="Gonzalez J."/>
            <person name="Henrissat B."/>
            <person name="Kuo A."/>
            <person name="Liang C."/>
            <person name="Lipzen A."/>
            <person name="Lutzoni F."/>
            <person name="Magnuson J."/>
            <person name="Mondo S."/>
            <person name="Nolan M."/>
            <person name="Ohm R."/>
            <person name="Pangilinan J."/>
            <person name="Park H.-J."/>
            <person name="Ramirez L."/>
            <person name="Alfaro M."/>
            <person name="Sun H."/>
            <person name="Tritt A."/>
            <person name="Yoshinaga Y."/>
            <person name="Zwiers L.-H."/>
            <person name="Turgeon B."/>
            <person name="Goodwin S."/>
            <person name="Spatafora J."/>
            <person name="Crous P."/>
            <person name="Grigoriev I."/>
        </authorList>
    </citation>
    <scope>NUCLEOTIDE SEQUENCE</scope>
    <source>
        <strain evidence="2">CBS 107.79</strain>
    </source>
</reference>
<keyword evidence="3" id="KW-1185">Reference proteome</keyword>
<evidence type="ECO:0000313" key="3">
    <source>
        <dbReference type="Proteomes" id="UP000800036"/>
    </source>
</evidence>
<dbReference type="AlphaFoldDB" id="A0A6A5UZ61"/>
<dbReference type="EMBL" id="ML976702">
    <property type="protein sequence ID" value="KAF1970291.1"/>
    <property type="molecule type" value="Genomic_DNA"/>
</dbReference>
<proteinExistence type="predicted"/>
<sequence length="156" mass="17219">MASTLDSGTAWERIPANPSVPSSRRSRILARIRACRPATSSITRDGDRSALHAAITSERQGWALNSFTEMQASWKQLAQNAVAAKSVPREPDEADSARLRPAVRPSRTVVACTRPVCTRQIVAWVRMTACMTAGCVPASQIQLPLTEFRMMRLLWI</sequence>
<feature type="region of interest" description="Disordered" evidence="1">
    <location>
        <begin position="1"/>
        <end position="23"/>
    </location>
</feature>
<organism evidence="2 3">
    <name type="scientific">Bimuria novae-zelandiae CBS 107.79</name>
    <dbReference type="NCBI Taxonomy" id="1447943"/>
    <lineage>
        <taxon>Eukaryota</taxon>
        <taxon>Fungi</taxon>
        <taxon>Dikarya</taxon>
        <taxon>Ascomycota</taxon>
        <taxon>Pezizomycotina</taxon>
        <taxon>Dothideomycetes</taxon>
        <taxon>Pleosporomycetidae</taxon>
        <taxon>Pleosporales</taxon>
        <taxon>Massarineae</taxon>
        <taxon>Didymosphaeriaceae</taxon>
        <taxon>Bimuria</taxon>
    </lineage>
</organism>
<evidence type="ECO:0000256" key="1">
    <source>
        <dbReference type="SAM" id="MobiDB-lite"/>
    </source>
</evidence>
<protein>
    <submittedName>
        <fullName evidence="2">Uncharacterized protein</fullName>
    </submittedName>
</protein>
<dbReference type="Proteomes" id="UP000800036">
    <property type="component" value="Unassembled WGS sequence"/>
</dbReference>
<evidence type="ECO:0000313" key="2">
    <source>
        <dbReference type="EMBL" id="KAF1970291.1"/>
    </source>
</evidence>
<dbReference type="OrthoDB" id="3807056at2759"/>
<accession>A0A6A5UZ61</accession>
<gene>
    <name evidence="2" type="ORF">BU23DRAFT_213907</name>
</gene>